<evidence type="ECO:0000313" key="3">
    <source>
        <dbReference type="Proteomes" id="UP000308230"/>
    </source>
</evidence>
<keyword evidence="1" id="KW-0472">Membrane</keyword>
<name>A0A5R9FA21_9BACL</name>
<dbReference type="OrthoDB" id="21325at2"/>
<keyword evidence="3" id="KW-1185">Reference proteome</keyword>
<keyword evidence="1" id="KW-1133">Transmembrane helix</keyword>
<evidence type="ECO:0008006" key="4">
    <source>
        <dbReference type="Google" id="ProtNLM"/>
    </source>
</evidence>
<sequence>MLLLSFIFVIVFSLIHFFSKNMRFITYIPRSKYLSVAGGVAVAYVFLHLLPEISESQKTFEGSEKGAMGYLSNHAYLFALAGLFLFYALDRMVKTAKKRDDKNPERADSSVFWIHISSFFVYNALIGYLLVRDNPDSVQGMVLYFIALVVHFVTVDHNLRVDHRDAYDKYGRWLLSAAIIVGWVIGVFTEVSEFLLSMLVAFLGGSIILNVIKEELPEERKSSIGAFAIGVISYSALLLLIK</sequence>
<protein>
    <recommendedName>
        <fullName evidence="4">ZIP Zinc transporter</fullName>
    </recommendedName>
</protein>
<feature type="transmembrane region" description="Helical" evidence="1">
    <location>
        <begin position="33"/>
        <end position="50"/>
    </location>
</feature>
<gene>
    <name evidence="2" type="ORF">FCL54_14930</name>
</gene>
<evidence type="ECO:0000313" key="2">
    <source>
        <dbReference type="EMBL" id="TLS36505.1"/>
    </source>
</evidence>
<feature type="transmembrane region" description="Helical" evidence="1">
    <location>
        <begin position="171"/>
        <end position="188"/>
    </location>
</feature>
<reference evidence="2 3" key="1">
    <citation type="submission" date="2019-04" db="EMBL/GenBank/DDBJ databases">
        <title>Bacillus caeni sp. nov., a bacterium isolated from mangrove sediment.</title>
        <authorList>
            <person name="Huang H."/>
            <person name="Mo K."/>
            <person name="Hu Y."/>
        </authorList>
    </citation>
    <scope>NUCLEOTIDE SEQUENCE [LARGE SCALE GENOMIC DNA]</scope>
    <source>
        <strain evidence="2 3">HB172195</strain>
    </source>
</reference>
<evidence type="ECO:0000256" key="1">
    <source>
        <dbReference type="SAM" id="Phobius"/>
    </source>
</evidence>
<dbReference type="AlphaFoldDB" id="A0A5R9FA21"/>
<feature type="transmembrane region" description="Helical" evidence="1">
    <location>
        <begin position="142"/>
        <end position="159"/>
    </location>
</feature>
<feature type="transmembrane region" description="Helical" evidence="1">
    <location>
        <begin position="6"/>
        <end position="26"/>
    </location>
</feature>
<keyword evidence="1" id="KW-0812">Transmembrane</keyword>
<feature type="transmembrane region" description="Helical" evidence="1">
    <location>
        <begin position="70"/>
        <end position="89"/>
    </location>
</feature>
<organism evidence="2 3">
    <name type="scientific">Exobacillus caeni</name>
    <dbReference type="NCBI Taxonomy" id="2574798"/>
    <lineage>
        <taxon>Bacteria</taxon>
        <taxon>Bacillati</taxon>
        <taxon>Bacillota</taxon>
        <taxon>Bacilli</taxon>
        <taxon>Bacillales</taxon>
        <taxon>Guptibacillaceae</taxon>
        <taxon>Exobacillus</taxon>
    </lineage>
</organism>
<dbReference type="Proteomes" id="UP000308230">
    <property type="component" value="Unassembled WGS sequence"/>
</dbReference>
<dbReference type="RefSeq" id="WP_138127540.1">
    <property type="nucleotide sequence ID" value="NZ_SWLG01000010.1"/>
</dbReference>
<feature type="transmembrane region" description="Helical" evidence="1">
    <location>
        <begin position="194"/>
        <end position="212"/>
    </location>
</feature>
<comment type="caution">
    <text evidence="2">The sequence shown here is derived from an EMBL/GenBank/DDBJ whole genome shotgun (WGS) entry which is preliminary data.</text>
</comment>
<proteinExistence type="predicted"/>
<dbReference type="EMBL" id="SWLG01000010">
    <property type="protein sequence ID" value="TLS36505.1"/>
    <property type="molecule type" value="Genomic_DNA"/>
</dbReference>
<feature type="transmembrane region" description="Helical" evidence="1">
    <location>
        <begin position="224"/>
        <end position="241"/>
    </location>
</feature>
<accession>A0A5R9FA21</accession>
<feature type="transmembrane region" description="Helical" evidence="1">
    <location>
        <begin position="110"/>
        <end position="130"/>
    </location>
</feature>